<dbReference type="Gene3D" id="2.170.130.10">
    <property type="entry name" value="TonB-dependent receptor, plug domain"/>
    <property type="match status" value="1"/>
</dbReference>
<keyword evidence="3 8" id="KW-1134">Transmembrane beta strand</keyword>
<dbReference type="InterPro" id="IPR036942">
    <property type="entry name" value="Beta-barrel_TonB_sf"/>
</dbReference>
<evidence type="ECO:0000313" key="13">
    <source>
        <dbReference type="Proteomes" id="UP000474296"/>
    </source>
</evidence>
<keyword evidence="7 8" id="KW-0998">Cell outer membrane</keyword>
<dbReference type="RefSeq" id="WP_164032599.1">
    <property type="nucleotide sequence ID" value="NZ_JAABOQ010000004.1"/>
</dbReference>
<evidence type="ECO:0000259" key="11">
    <source>
        <dbReference type="Pfam" id="PF07715"/>
    </source>
</evidence>
<dbReference type="GO" id="GO:0009279">
    <property type="term" value="C:cell outer membrane"/>
    <property type="evidence" value="ECO:0007669"/>
    <property type="project" value="UniProtKB-SubCell"/>
</dbReference>
<keyword evidence="13" id="KW-1185">Reference proteome</keyword>
<keyword evidence="4 8" id="KW-0812">Transmembrane</keyword>
<evidence type="ECO:0000256" key="4">
    <source>
        <dbReference type="ARBA" id="ARBA00022692"/>
    </source>
</evidence>
<dbReference type="PANTHER" id="PTHR30069">
    <property type="entry name" value="TONB-DEPENDENT OUTER MEMBRANE RECEPTOR"/>
    <property type="match status" value="1"/>
</dbReference>
<reference evidence="12 13" key="1">
    <citation type="submission" date="2020-01" db="EMBL/GenBank/DDBJ databases">
        <title>Spongiivirga citrea KCTC 32990T.</title>
        <authorList>
            <person name="Wang G."/>
        </authorList>
    </citation>
    <scope>NUCLEOTIDE SEQUENCE [LARGE SCALE GENOMIC DNA]</scope>
    <source>
        <strain evidence="12 13">KCTC 32990</strain>
    </source>
</reference>
<evidence type="ECO:0000313" key="12">
    <source>
        <dbReference type="EMBL" id="NER17932.1"/>
    </source>
</evidence>
<keyword evidence="12" id="KW-0675">Receptor</keyword>
<keyword evidence="6 8" id="KW-0472">Membrane</keyword>
<evidence type="ECO:0000259" key="10">
    <source>
        <dbReference type="Pfam" id="PF00593"/>
    </source>
</evidence>
<evidence type="ECO:0000256" key="2">
    <source>
        <dbReference type="ARBA" id="ARBA00022448"/>
    </source>
</evidence>
<dbReference type="PROSITE" id="PS52016">
    <property type="entry name" value="TONB_DEPENDENT_REC_3"/>
    <property type="match status" value="1"/>
</dbReference>
<dbReference type="Pfam" id="PF07715">
    <property type="entry name" value="Plug"/>
    <property type="match status" value="1"/>
</dbReference>
<dbReference type="CDD" id="cd01347">
    <property type="entry name" value="ligand_gated_channel"/>
    <property type="match status" value="1"/>
</dbReference>
<dbReference type="InterPro" id="IPR012910">
    <property type="entry name" value="Plug_dom"/>
</dbReference>
<accession>A0A6M0CJZ0</accession>
<dbReference type="SUPFAM" id="SSF56935">
    <property type="entry name" value="Porins"/>
    <property type="match status" value="1"/>
</dbReference>
<feature type="domain" description="TonB-dependent receptor-like beta-barrel" evidence="10">
    <location>
        <begin position="227"/>
        <end position="647"/>
    </location>
</feature>
<sequence length="682" mass="76366">MYFKIKFLAALFCTCTSIPLISQNQIEKDSVTTIDLKGVTVEAARISISKKKLPYALSIINTSEIDAIKNQLSIQEYLNTIPGIYIQNSSNFAQDARISIRGAGSRSAFGIRGIKLIVDGIPETTPDGQGQLDNINLDIIENIELVRSGASALYGNASGGIINIKTKTDFESPFAKFKTTFGSYNRQLYNATAGIGKGNSKAVFHLGYQTYDGYRDHSSFKQWNFNGNFLHRFNDKLKINLLVNYADSPEAQDAGGLTREQFEENPRQARQANIDFNAGEAISQYKIGARLEWDISQNSVFNSYAFISGRDFDGRLPFSFGGIVDLNRNYGGHGSAINFKTKTNDIKLGYDLAFQKDERKRFMNENGISGSMTLDQNEKFNSLGIYLLDHLNFKKWDFYGGMRFDINVLEVEDSFLSNGNDSSDISLNSFNPTLGINYQYTPKHSIFGNITTAFETPTLSELSANPTGEQGFNQSLEPQKSTTFEIGLKGNLKELNYQVTYFNLRTKNDLVPFELEAFPDRNFFRNAGSTARNGIETQLEFDINQQWQLTSAYTYSYFIFDDYIVNGNDRSGNELPGIPKHFGSLAVKYKRASGFFGQLQLNVVDAIWVNDTNAEKAPGYTLANLNMGYKRKWGDTEITPFLGISNLLDKNYVDNVRINAFGSRFYEPAPGFQVFGGISISL</sequence>
<organism evidence="12 13">
    <name type="scientific">Spongiivirga citrea</name>
    <dbReference type="NCBI Taxonomy" id="1481457"/>
    <lineage>
        <taxon>Bacteria</taxon>
        <taxon>Pseudomonadati</taxon>
        <taxon>Bacteroidota</taxon>
        <taxon>Flavobacteriia</taxon>
        <taxon>Flavobacteriales</taxon>
        <taxon>Flavobacteriaceae</taxon>
        <taxon>Spongiivirga</taxon>
    </lineage>
</organism>
<dbReference type="GO" id="GO:0044718">
    <property type="term" value="P:siderophore transmembrane transport"/>
    <property type="evidence" value="ECO:0007669"/>
    <property type="project" value="TreeGrafter"/>
</dbReference>
<dbReference type="InterPro" id="IPR039426">
    <property type="entry name" value="TonB-dep_rcpt-like"/>
</dbReference>
<proteinExistence type="inferred from homology"/>
<evidence type="ECO:0000256" key="9">
    <source>
        <dbReference type="RuleBase" id="RU003357"/>
    </source>
</evidence>
<feature type="domain" description="TonB-dependent receptor plug" evidence="11">
    <location>
        <begin position="50"/>
        <end position="160"/>
    </location>
</feature>
<dbReference type="GO" id="GO:0015344">
    <property type="term" value="F:siderophore uptake transmembrane transporter activity"/>
    <property type="evidence" value="ECO:0007669"/>
    <property type="project" value="TreeGrafter"/>
</dbReference>
<evidence type="ECO:0000256" key="1">
    <source>
        <dbReference type="ARBA" id="ARBA00004571"/>
    </source>
</evidence>
<evidence type="ECO:0000256" key="7">
    <source>
        <dbReference type="ARBA" id="ARBA00023237"/>
    </source>
</evidence>
<dbReference type="InterPro" id="IPR037066">
    <property type="entry name" value="Plug_dom_sf"/>
</dbReference>
<protein>
    <submittedName>
        <fullName evidence="12">TonB-dependent receptor</fullName>
    </submittedName>
</protein>
<comment type="caution">
    <text evidence="12">The sequence shown here is derived from an EMBL/GenBank/DDBJ whole genome shotgun (WGS) entry which is preliminary data.</text>
</comment>
<evidence type="ECO:0000256" key="3">
    <source>
        <dbReference type="ARBA" id="ARBA00022452"/>
    </source>
</evidence>
<comment type="similarity">
    <text evidence="8 9">Belongs to the TonB-dependent receptor family.</text>
</comment>
<name>A0A6M0CJZ0_9FLAO</name>
<dbReference type="Gene3D" id="2.40.170.20">
    <property type="entry name" value="TonB-dependent receptor, beta-barrel domain"/>
    <property type="match status" value="1"/>
</dbReference>
<dbReference type="Proteomes" id="UP000474296">
    <property type="component" value="Unassembled WGS sequence"/>
</dbReference>
<evidence type="ECO:0000256" key="5">
    <source>
        <dbReference type="ARBA" id="ARBA00023077"/>
    </source>
</evidence>
<keyword evidence="2 8" id="KW-0813">Transport</keyword>
<keyword evidence="5 9" id="KW-0798">TonB box</keyword>
<dbReference type="Pfam" id="PF00593">
    <property type="entry name" value="TonB_dep_Rec_b-barrel"/>
    <property type="match status" value="1"/>
</dbReference>
<dbReference type="AlphaFoldDB" id="A0A6M0CJZ0"/>
<gene>
    <name evidence="12" type="ORF">GWK10_11965</name>
</gene>
<evidence type="ECO:0000256" key="8">
    <source>
        <dbReference type="PROSITE-ProRule" id="PRU01360"/>
    </source>
</evidence>
<dbReference type="InterPro" id="IPR000531">
    <property type="entry name" value="Beta-barrel_TonB"/>
</dbReference>
<dbReference type="EMBL" id="JAABOQ010000004">
    <property type="protein sequence ID" value="NER17932.1"/>
    <property type="molecule type" value="Genomic_DNA"/>
</dbReference>
<dbReference type="PANTHER" id="PTHR30069:SF28">
    <property type="entry name" value="TONB-DEPENDENT RECEPTOR YNCD-RELATED"/>
    <property type="match status" value="1"/>
</dbReference>
<comment type="subcellular location">
    <subcellularLocation>
        <location evidence="1 8">Cell outer membrane</location>
        <topology evidence="1 8">Multi-pass membrane protein</topology>
    </subcellularLocation>
</comment>
<evidence type="ECO:0000256" key="6">
    <source>
        <dbReference type="ARBA" id="ARBA00023136"/>
    </source>
</evidence>